<proteinExistence type="predicted"/>
<accession>A0ACB9LRS6</accession>
<dbReference type="EMBL" id="CM039436">
    <property type="protein sequence ID" value="KAI4313926.1"/>
    <property type="molecule type" value="Genomic_DNA"/>
</dbReference>
<protein>
    <submittedName>
        <fullName evidence="1">Uncharacterized protein</fullName>
    </submittedName>
</protein>
<evidence type="ECO:0000313" key="2">
    <source>
        <dbReference type="Proteomes" id="UP000828941"/>
    </source>
</evidence>
<gene>
    <name evidence="1" type="ORF">L6164_026868</name>
</gene>
<sequence length="100" mass="11252">MWVAGGRRLHHVSVVVLLIFSVLQTWFCCNHSCQAGAIRIFPSNAVAKVKISHGILDKKSKEDLLHKYFSGRTFGSSNRTDNSFDESKRRVPSCPDPLHN</sequence>
<reference evidence="1 2" key="1">
    <citation type="journal article" date="2022" name="DNA Res.">
        <title>Chromosomal-level genome assembly of the orchid tree Bauhinia variegata (Leguminosae; Cercidoideae) supports the allotetraploid origin hypothesis of Bauhinia.</title>
        <authorList>
            <person name="Zhong Y."/>
            <person name="Chen Y."/>
            <person name="Zheng D."/>
            <person name="Pang J."/>
            <person name="Liu Y."/>
            <person name="Luo S."/>
            <person name="Meng S."/>
            <person name="Qian L."/>
            <person name="Wei D."/>
            <person name="Dai S."/>
            <person name="Zhou R."/>
        </authorList>
    </citation>
    <scope>NUCLEOTIDE SEQUENCE [LARGE SCALE GENOMIC DNA]</scope>
    <source>
        <strain evidence="1">BV-YZ2020</strain>
    </source>
</reference>
<evidence type="ECO:0000313" key="1">
    <source>
        <dbReference type="EMBL" id="KAI4313926.1"/>
    </source>
</evidence>
<dbReference type="Proteomes" id="UP000828941">
    <property type="component" value="Chromosome 11"/>
</dbReference>
<keyword evidence="2" id="KW-1185">Reference proteome</keyword>
<comment type="caution">
    <text evidence="1">The sequence shown here is derived from an EMBL/GenBank/DDBJ whole genome shotgun (WGS) entry which is preliminary data.</text>
</comment>
<name>A0ACB9LRS6_BAUVA</name>
<organism evidence="1 2">
    <name type="scientific">Bauhinia variegata</name>
    <name type="common">Purple orchid tree</name>
    <name type="synonym">Phanera variegata</name>
    <dbReference type="NCBI Taxonomy" id="167791"/>
    <lineage>
        <taxon>Eukaryota</taxon>
        <taxon>Viridiplantae</taxon>
        <taxon>Streptophyta</taxon>
        <taxon>Embryophyta</taxon>
        <taxon>Tracheophyta</taxon>
        <taxon>Spermatophyta</taxon>
        <taxon>Magnoliopsida</taxon>
        <taxon>eudicotyledons</taxon>
        <taxon>Gunneridae</taxon>
        <taxon>Pentapetalae</taxon>
        <taxon>rosids</taxon>
        <taxon>fabids</taxon>
        <taxon>Fabales</taxon>
        <taxon>Fabaceae</taxon>
        <taxon>Cercidoideae</taxon>
        <taxon>Cercideae</taxon>
        <taxon>Bauhiniinae</taxon>
        <taxon>Bauhinia</taxon>
    </lineage>
</organism>